<gene>
    <name evidence="2" type="ORF">FQ154_11635</name>
</gene>
<dbReference type="EMBL" id="VOBL01000011">
    <property type="protein sequence ID" value="KAA0976239.1"/>
    <property type="molecule type" value="Genomic_DNA"/>
</dbReference>
<accession>A0A5B0EG28</accession>
<dbReference type="AlphaFoldDB" id="A0A5B0EG28"/>
<comment type="caution">
    <text evidence="2">The sequence shown here is derived from an EMBL/GenBank/DDBJ whole genome shotgun (WGS) entry which is preliminary data.</text>
</comment>
<evidence type="ECO:0000259" key="1">
    <source>
        <dbReference type="Pfam" id="PF19843"/>
    </source>
</evidence>
<dbReference type="OrthoDB" id="3748111at2"/>
<dbReference type="InterPro" id="IPR046281">
    <property type="entry name" value="DUF6318"/>
</dbReference>
<protein>
    <recommendedName>
        <fullName evidence="1">DUF6318 domain-containing protein</fullName>
    </recommendedName>
</protein>
<name>A0A5B0EG28_9MICC</name>
<dbReference type="Proteomes" id="UP000323856">
    <property type="component" value="Unassembled WGS sequence"/>
</dbReference>
<dbReference type="Pfam" id="PF19843">
    <property type="entry name" value="DUF6318"/>
    <property type="match status" value="1"/>
</dbReference>
<organism evidence="2 3">
    <name type="scientific">Paeniglutamicibacter gangotriensis</name>
    <dbReference type="NCBI Taxonomy" id="254787"/>
    <lineage>
        <taxon>Bacteria</taxon>
        <taxon>Bacillati</taxon>
        <taxon>Actinomycetota</taxon>
        <taxon>Actinomycetes</taxon>
        <taxon>Micrococcales</taxon>
        <taxon>Micrococcaceae</taxon>
        <taxon>Paeniglutamicibacter</taxon>
    </lineage>
</organism>
<evidence type="ECO:0000313" key="2">
    <source>
        <dbReference type="EMBL" id="KAA0976239.1"/>
    </source>
</evidence>
<reference evidence="2 3" key="1">
    <citation type="submission" date="2019-07" db="EMBL/GenBank/DDBJ databases">
        <title>Analysis of the biochemical properties, biological activity and biotechnological potential of siderophores and biosurfactants produced by Antarctic psychrotolerant bacteria.</title>
        <authorList>
            <person name="Styczynski M."/>
            <person name="Krucon T."/>
            <person name="Decewicz P."/>
            <person name="Dziewit L."/>
        </authorList>
    </citation>
    <scope>NUCLEOTIDE SEQUENCE [LARGE SCALE GENOMIC DNA]</scope>
    <source>
        <strain evidence="2 3">ANT_H27</strain>
    </source>
</reference>
<evidence type="ECO:0000313" key="3">
    <source>
        <dbReference type="Proteomes" id="UP000323856"/>
    </source>
</evidence>
<proteinExistence type="predicted"/>
<feature type="domain" description="DUF6318" evidence="1">
    <location>
        <begin position="1"/>
        <end position="104"/>
    </location>
</feature>
<sequence length="138" mass="15357">MPESAKEKSEEGISAFAEHYYDLVNYTIQTNDTKPIKKVTNRSCTECGEGFIDPFDNNLKAGSWLAGADFEITVTKSILQPKNGVVLYTSTQGEMVAYMSDGTRQGVFPASTEPFPASMLLSWDDGWHVETLEYLEVK</sequence>